<sequence>MGQGRPRHHPVDLSACLHGDLQPRLPRRHQRHLPLGGSTSTLPGQRRRPRQHPPHRAPQHTVQGDSQVGVYCQRLKSIMDELRELGDPLDDRQLINVLLVGLGERFEKYASFIPMMRPPPSFAEVRSMLQWADRAITNKESRPQVFVATPRPPSPAPAAPPMTPIQPPPGWRPSPNYRGKNPIYRPPSPSSSPSRPPTAPAPPPNATSPPAPPAWRPPHDPWTGLVQAWPMPWTAPSPIGAPPAYSGSWMPGMRPHTRSPGLLGSCPPTQAYHAAPTPYCSAPELYFIDNNGLYHPQPLLQSSSITPHQLHGPPPPSPAPPLLASPTPHWDQAAFLQVMNHFAAQGTSGMDWIFDSGASSHMSNSSTMLSNCTSSPFSSITLGNGSTIPIYSTGHTELPSTLKPLLL</sequence>
<feature type="region of interest" description="Disordered" evidence="1">
    <location>
        <begin position="140"/>
        <end position="221"/>
    </location>
</feature>
<feature type="region of interest" description="Disordered" evidence="1">
    <location>
        <begin position="27"/>
        <end position="67"/>
    </location>
</feature>
<feature type="region of interest" description="Disordered" evidence="1">
    <location>
        <begin position="298"/>
        <end position="320"/>
    </location>
</feature>
<protein>
    <recommendedName>
        <fullName evidence="2">Retrovirus-related Pol polyprotein from transposon TNT 1-94-like beta-barrel domain-containing protein</fullName>
    </recommendedName>
</protein>
<evidence type="ECO:0000256" key="1">
    <source>
        <dbReference type="SAM" id="MobiDB-lite"/>
    </source>
</evidence>
<dbReference type="InterPro" id="IPR054722">
    <property type="entry name" value="PolX-like_BBD"/>
</dbReference>
<dbReference type="PRINTS" id="PR01217">
    <property type="entry name" value="PRICHEXTENSN"/>
</dbReference>
<feature type="compositionally biased region" description="Pro residues" evidence="1">
    <location>
        <begin position="184"/>
        <end position="216"/>
    </location>
</feature>
<dbReference type="PANTHER" id="PTHR47481">
    <property type="match status" value="1"/>
</dbReference>
<accession>A0A453TCD5</accession>
<dbReference type="AlphaFoldDB" id="A0A453TCD5"/>
<reference evidence="3" key="4">
    <citation type="submission" date="2019-03" db="UniProtKB">
        <authorList>
            <consortium name="EnsemblPlants"/>
        </authorList>
    </citation>
    <scope>IDENTIFICATION</scope>
</reference>
<organism evidence="3 4">
    <name type="scientific">Aegilops tauschii subsp. strangulata</name>
    <name type="common">Goatgrass</name>
    <dbReference type="NCBI Taxonomy" id="200361"/>
    <lineage>
        <taxon>Eukaryota</taxon>
        <taxon>Viridiplantae</taxon>
        <taxon>Streptophyta</taxon>
        <taxon>Embryophyta</taxon>
        <taxon>Tracheophyta</taxon>
        <taxon>Spermatophyta</taxon>
        <taxon>Magnoliopsida</taxon>
        <taxon>Liliopsida</taxon>
        <taxon>Poales</taxon>
        <taxon>Poaceae</taxon>
        <taxon>BOP clade</taxon>
        <taxon>Pooideae</taxon>
        <taxon>Triticodae</taxon>
        <taxon>Triticeae</taxon>
        <taxon>Triticinae</taxon>
        <taxon>Aegilops</taxon>
    </lineage>
</organism>
<dbReference type="Pfam" id="PF22936">
    <property type="entry name" value="Pol_BBD"/>
    <property type="match status" value="1"/>
</dbReference>
<evidence type="ECO:0000259" key="2">
    <source>
        <dbReference type="Pfam" id="PF22936"/>
    </source>
</evidence>
<dbReference type="EnsemblPlants" id="AET7Gv21338900.1">
    <property type="protein sequence ID" value="AET7Gv21338900.1"/>
    <property type="gene ID" value="AET7Gv21338900"/>
</dbReference>
<evidence type="ECO:0000313" key="3">
    <source>
        <dbReference type="EnsemblPlants" id="AET7Gv21338900.1"/>
    </source>
</evidence>
<feature type="compositionally biased region" description="Pro residues" evidence="1">
    <location>
        <begin position="150"/>
        <end position="172"/>
    </location>
</feature>
<reference evidence="4" key="1">
    <citation type="journal article" date="2014" name="Science">
        <title>Ancient hybridizations among the ancestral genomes of bread wheat.</title>
        <authorList>
            <consortium name="International Wheat Genome Sequencing Consortium,"/>
            <person name="Marcussen T."/>
            <person name="Sandve S.R."/>
            <person name="Heier L."/>
            <person name="Spannagl M."/>
            <person name="Pfeifer M."/>
            <person name="Jakobsen K.S."/>
            <person name="Wulff B.B."/>
            <person name="Steuernagel B."/>
            <person name="Mayer K.F."/>
            <person name="Olsen O.A."/>
        </authorList>
    </citation>
    <scope>NUCLEOTIDE SEQUENCE [LARGE SCALE GENOMIC DNA]</scope>
    <source>
        <strain evidence="4">cv. AL8/78</strain>
    </source>
</reference>
<feature type="compositionally biased region" description="Basic residues" evidence="1">
    <location>
        <begin position="45"/>
        <end position="58"/>
    </location>
</feature>
<keyword evidence="4" id="KW-1185">Reference proteome</keyword>
<proteinExistence type="predicted"/>
<reference evidence="3" key="3">
    <citation type="journal article" date="2017" name="Nature">
        <title>Genome sequence of the progenitor of the wheat D genome Aegilops tauschii.</title>
        <authorList>
            <person name="Luo M.C."/>
            <person name="Gu Y.Q."/>
            <person name="Puiu D."/>
            <person name="Wang H."/>
            <person name="Twardziok S.O."/>
            <person name="Deal K.R."/>
            <person name="Huo N."/>
            <person name="Zhu T."/>
            <person name="Wang L."/>
            <person name="Wang Y."/>
            <person name="McGuire P.E."/>
            <person name="Liu S."/>
            <person name="Long H."/>
            <person name="Ramasamy R.K."/>
            <person name="Rodriguez J.C."/>
            <person name="Van S.L."/>
            <person name="Yuan L."/>
            <person name="Wang Z."/>
            <person name="Xia Z."/>
            <person name="Xiao L."/>
            <person name="Anderson O.D."/>
            <person name="Ouyang S."/>
            <person name="Liang Y."/>
            <person name="Zimin A.V."/>
            <person name="Pertea G."/>
            <person name="Qi P."/>
            <person name="Bennetzen J.L."/>
            <person name="Dai X."/>
            <person name="Dawson M.W."/>
            <person name="Muller H.G."/>
            <person name="Kugler K."/>
            <person name="Rivarola-Duarte L."/>
            <person name="Spannagl M."/>
            <person name="Mayer K.F.X."/>
            <person name="Lu F.H."/>
            <person name="Bevan M.W."/>
            <person name="Leroy P."/>
            <person name="Li P."/>
            <person name="You F.M."/>
            <person name="Sun Q."/>
            <person name="Liu Z."/>
            <person name="Lyons E."/>
            <person name="Wicker T."/>
            <person name="Salzberg S.L."/>
            <person name="Devos K.M."/>
            <person name="Dvorak J."/>
        </authorList>
    </citation>
    <scope>NUCLEOTIDE SEQUENCE [LARGE SCALE GENOMIC DNA]</scope>
    <source>
        <strain evidence="3">cv. AL8/78</strain>
    </source>
</reference>
<dbReference type="Proteomes" id="UP000015105">
    <property type="component" value="Chromosome 7D"/>
</dbReference>
<evidence type="ECO:0000313" key="4">
    <source>
        <dbReference type="Proteomes" id="UP000015105"/>
    </source>
</evidence>
<name>A0A453TCD5_AEGTS</name>
<dbReference type="PANTHER" id="PTHR47481:SF41">
    <property type="entry name" value="COPIA-LIKE POLYPROTEIN_RETROTRANSPOSON"/>
    <property type="match status" value="1"/>
</dbReference>
<reference evidence="3" key="5">
    <citation type="journal article" date="2021" name="G3 (Bethesda)">
        <title>Aegilops tauschii genome assembly Aet v5.0 features greater sequence contiguity and improved annotation.</title>
        <authorList>
            <person name="Wang L."/>
            <person name="Zhu T."/>
            <person name="Rodriguez J.C."/>
            <person name="Deal K.R."/>
            <person name="Dubcovsky J."/>
            <person name="McGuire P.E."/>
            <person name="Lux T."/>
            <person name="Spannagl M."/>
            <person name="Mayer K.F.X."/>
            <person name="Baldrich P."/>
            <person name="Meyers B.C."/>
            <person name="Huo N."/>
            <person name="Gu Y.Q."/>
            <person name="Zhou H."/>
            <person name="Devos K.M."/>
            <person name="Bennetzen J.L."/>
            <person name="Unver T."/>
            <person name="Budak H."/>
            <person name="Gulick P.J."/>
            <person name="Galiba G."/>
            <person name="Kalapos B."/>
            <person name="Nelson D.R."/>
            <person name="Li P."/>
            <person name="You F.M."/>
            <person name="Luo M.C."/>
            <person name="Dvorak J."/>
        </authorList>
    </citation>
    <scope>NUCLEOTIDE SEQUENCE [LARGE SCALE GENOMIC DNA]</scope>
    <source>
        <strain evidence="3">cv. AL8/78</strain>
    </source>
</reference>
<dbReference type="STRING" id="200361.A0A453TCD5"/>
<dbReference type="Gramene" id="AET7Gv21338900.1">
    <property type="protein sequence ID" value="AET7Gv21338900.1"/>
    <property type="gene ID" value="AET7Gv21338900"/>
</dbReference>
<reference evidence="4" key="2">
    <citation type="journal article" date="2017" name="Nat. Plants">
        <title>The Aegilops tauschii genome reveals multiple impacts of transposons.</title>
        <authorList>
            <person name="Zhao G."/>
            <person name="Zou C."/>
            <person name="Li K."/>
            <person name="Wang K."/>
            <person name="Li T."/>
            <person name="Gao L."/>
            <person name="Zhang X."/>
            <person name="Wang H."/>
            <person name="Yang Z."/>
            <person name="Liu X."/>
            <person name="Jiang W."/>
            <person name="Mao L."/>
            <person name="Kong X."/>
            <person name="Jiao Y."/>
            <person name="Jia J."/>
        </authorList>
    </citation>
    <scope>NUCLEOTIDE SEQUENCE [LARGE SCALE GENOMIC DNA]</scope>
    <source>
        <strain evidence="4">cv. AL8/78</strain>
    </source>
</reference>
<feature type="domain" description="Retrovirus-related Pol polyprotein from transposon TNT 1-94-like beta-barrel" evidence="2">
    <location>
        <begin position="352"/>
        <end position="398"/>
    </location>
</feature>